<evidence type="ECO:0000256" key="3">
    <source>
        <dbReference type="ARBA" id="ARBA00012972"/>
    </source>
</evidence>
<dbReference type="EMBL" id="BAAAEN010000011">
    <property type="protein sequence ID" value="GAA0510891.1"/>
    <property type="molecule type" value="Genomic_DNA"/>
</dbReference>
<dbReference type="EC" id="2.3.3.16" evidence="3"/>
<sequence>MIRSEIGGGDAHRITVRGHDLVHDLFDKRDFIDVMSLELLGRFPDDRLKRMLNLFLVSATDHGLTPSALSARLTLHGAPEAMQGALAAGLLGAGSRFLGVIEYSARFLRDALPRQESWTDEQLREAAERCVRETRAAKRKIPGVGHPVHVDGDPRCEKMFEIARDCGYYGAYCRFAVELAAAASRATGRKIPLNATGAKGAITLDMGLTPEQGKALTLIGRTAGLMAHILEEQRTPLGQQVWDMAADKLQA</sequence>
<evidence type="ECO:0000256" key="1">
    <source>
        <dbReference type="ARBA" id="ARBA00004751"/>
    </source>
</evidence>
<organism evidence="5 6">
    <name type="scientific">Pigmentiphaga daeguensis</name>
    <dbReference type="NCBI Taxonomy" id="414049"/>
    <lineage>
        <taxon>Bacteria</taxon>
        <taxon>Pseudomonadati</taxon>
        <taxon>Pseudomonadota</taxon>
        <taxon>Betaproteobacteria</taxon>
        <taxon>Burkholderiales</taxon>
        <taxon>Alcaligenaceae</taxon>
        <taxon>Pigmentiphaga</taxon>
    </lineage>
</organism>
<evidence type="ECO:0000256" key="2">
    <source>
        <dbReference type="ARBA" id="ARBA00010566"/>
    </source>
</evidence>
<dbReference type="GO" id="GO:0016829">
    <property type="term" value="F:lyase activity"/>
    <property type="evidence" value="ECO:0007669"/>
    <property type="project" value="UniProtKB-KW"/>
</dbReference>
<dbReference type="SUPFAM" id="SSF48256">
    <property type="entry name" value="Citrate synthase"/>
    <property type="match status" value="1"/>
</dbReference>
<proteinExistence type="inferred from homology"/>
<dbReference type="Pfam" id="PF00285">
    <property type="entry name" value="Citrate_synt"/>
    <property type="match status" value="1"/>
</dbReference>
<protein>
    <recommendedName>
        <fullName evidence="3">citrate synthase (unknown stereospecificity)</fullName>
        <ecNumber evidence="3">2.3.3.16</ecNumber>
    </recommendedName>
</protein>
<evidence type="ECO:0000256" key="4">
    <source>
        <dbReference type="ARBA" id="ARBA00022679"/>
    </source>
</evidence>
<keyword evidence="6" id="KW-1185">Reference proteome</keyword>
<evidence type="ECO:0000313" key="6">
    <source>
        <dbReference type="Proteomes" id="UP001501706"/>
    </source>
</evidence>
<keyword evidence="5" id="KW-0456">Lyase</keyword>
<dbReference type="PANTHER" id="PTHR11739">
    <property type="entry name" value="CITRATE SYNTHASE"/>
    <property type="match status" value="1"/>
</dbReference>
<keyword evidence="4" id="KW-0808">Transferase</keyword>
<reference evidence="5 6" key="1">
    <citation type="journal article" date="2019" name="Int. J. Syst. Evol. Microbiol.">
        <title>The Global Catalogue of Microorganisms (GCM) 10K type strain sequencing project: providing services to taxonomists for standard genome sequencing and annotation.</title>
        <authorList>
            <consortium name="The Broad Institute Genomics Platform"/>
            <consortium name="The Broad Institute Genome Sequencing Center for Infectious Disease"/>
            <person name="Wu L."/>
            <person name="Ma J."/>
        </authorList>
    </citation>
    <scope>NUCLEOTIDE SEQUENCE [LARGE SCALE GENOMIC DNA]</scope>
    <source>
        <strain evidence="5 6">JCM 14330</strain>
    </source>
</reference>
<dbReference type="CDD" id="cd06100">
    <property type="entry name" value="CCL_ACL-C"/>
    <property type="match status" value="1"/>
</dbReference>
<accession>A0ABN1C513</accession>
<comment type="pathway">
    <text evidence="1">Carbohydrate metabolism; tricarboxylic acid cycle; isocitrate from oxaloacetate: step 1/2.</text>
</comment>
<comment type="caution">
    <text evidence="5">The sequence shown here is derived from an EMBL/GenBank/DDBJ whole genome shotgun (WGS) entry which is preliminary data.</text>
</comment>
<dbReference type="InterPro" id="IPR016143">
    <property type="entry name" value="Citrate_synth-like_sm_a-sub"/>
</dbReference>
<dbReference type="Gene3D" id="1.10.580.10">
    <property type="entry name" value="Citrate Synthase, domain 1"/>
    <property type="match status" value="1"/>
</dbReference>
<dbReference type="Proteomes" id="UP001501706">
    <property type="component" value="Unassembled WGS sequence"/>
</dbReference>
<dbReference type="InterPro" id="IPR002020">
    <property type="entry name" value="Citrate_synthase"/>
</dbReference>
<name>A0ABN1C513_9BURK</name>
<dbReference type="Gene3D" id="1.10.230.10">
    <property type="entry name" value="Cytochrome P450-Terp, domain 2"/>
    <property type="match status" value="1"/>
</dbReference>
<dbReference type="InterPro" id="IPR036969">
    <property type="entry name" value="Citrate_synthase_sf"/>
</dbReference>
<dbReference type="NCBIfam" id="NF004868">
    <property type="entry name" value="PRK06224.1-5"/>
    <property type="match status" value="1"/>
</dbReference>
<dbReference type="RefSeq" id="WP_338617505.1">
    <property type="nucleotide sequence ID" value="NZ_BAAAEN010000011.1"/>
</dbReference>
<evidence type="ECO:0000313" key="5">
    <source>
        <dbReference type="EMBL" id="GAA0510891.1"/>
    </source>
</evidence>
<gene>
    <name evidence="5" type="ORF">GCM10009097_30170</name>
</gene>
<dbReference type="PANTHER" id="PTHR11739:SF4">
    <property type="entry name" value="CITRATE SYNTHASE, PEROXISOMAL"/>
    <property type="match status" value="1"/>
</dbReference>
<comment type="similarity">
    <text evidence="2">Belongs to the citrate synthase family.</text>
</comment>
<dbReference type="InterPro" id="IPR016142">
    <property type="entry name" value="Citrate_synth-like_lrg_a-sub"/>
</dbReference>